<dbReference type="Proteomes" id="UP000283586">
    <property type="component" value="Unassembled WGS sequence"/>
</dbReference>
<evidence type="ECO:0000313" key="1">
    <source>
        <dbReference type="EMBL" id="RHC12349.1"/>
    </source>
</evidence>
<sequence length="155" mass="17495">MEELVLDSGVRKIAIKNEDGDVITVLSINVADADTAERFGQVINKLERISENCEKEAAAWKKEHAQDEVDSDNVDVESVLQANRIRVKYLKQIAAEIDGLFGEDTVKNVYGDFTPDETALVEFVEKIIPVMNKLFGKRYEMTRKRYNSGRKGARA</sequence>
<dbReference type="EMBL" id="QSHO01000028">
    <property type="protein sequence ID" value="RHC12349.1"/>
    <property type="molecule type" value="Genomic_DNA"/>
</dbReference>
<evidence type="ECO:0000313" key="4">
    <source>
        <dbReference type="Proteomes" id="UP000283586"/>
    </source>
</evidence>
<dbReference type="EMBL" id="QRQN01000006">
    <property type="protein sequence ID" value="RHN09773.1"/>
    <property type="molecule type" value="Genomic_DNA"/>
</dbReference>
<comment type="caution">
    <text evidence="2">The sequence shown here is derived from an EMBL/GenBank/DDBJ whole genome shotgun (WGS) entry which is preliminary data.</text>
</comment>
<protein>
    <submittedName>
        <fullName evidence="2">RNA polymerase subunit sigma</fullName>
    </submittedName>
</protein>
<dbReference type="AlphaFoldDB" id="A0A3R6H0T7"/>
<evidence type="ECO:0000313" key="3">
    <source>
        <dbReference type="Proteomes" id="UP000283513"/>
    </source>
</evidence>
<dbReference type="Proteomes" id="UP000283513">
    <property type="component" value="Unassembled WGS sequence"/>
</dbReference>
<proteinExistence type="predicted"/>
<organism evidence="2 4">
    <name type="scientific">Roseburia intestinalis</name>
    <dbReference type="NCBI Taxonomy" id="166486"/>
    <lineage>
        <taxon>Bacteria</taxon>
        <taxon>Bacillati</taxon>
        <taxon>Bacillota</taxon>
        <taxon>Clostridia</taxon>
        <taxon>Lachnospirales</taxon>
        <taxon>Lachnospiraceae</taxon>
        <taxon>Roseburia</taxon>
    </lineage>
</organism>
<evidence type="ECO:0000313" key="2">
    <source>
        <dbReference type="EMBL" id="RHN09773.1"/>
    </source>
</evidence>
<accession>A0A3R6H0T7</accession>
<reference evidence="3 4" key="1">
    <citation type="submission" date="2018-08" db="EMBL/GenBank/DDBJ databases">
        <title>A genome reference for cultivated species of the human gut microbiota.</title>
        <authorList>
            <person name="Zou Y."/>
            <person name="Xue W."/>
            <person name="Luo G."/>
        </authorList>
    </citation>
    <scope>NUCLEOTIDE SEQUENCE [LARGE SCALE GENOMIC DNA]</scope>
    <source>
        <strain evidence="2 4">AF31-21AC</strain>
        <strain evidence="1 3">AM37-1AC</strain>
    </source>
</reference>
<name>A0A3R6H0T7_9FIRM</name>
<gene>
    <name evidence="1" type="ORF">DW856_18910</name>
    <name evidence="2" type="ORF">DWZ31_06840</name>
</gene>
<dbReference type="RefSeq" id="WP_118210433.1">
    <property type="nucleotide sequence ID" value="NZ_CACRUM010000102.1"/>
</dbReference>